<dbReference type="InterPro" id="IPR043472">
    <property type="entry name" value="Macro_dom-like"/>
</dbReference>
<dbReference type="eggNOG" id="COG2110">
    <property type="taxonomic scope" value="Bacteria"/>
</dbReference>
<dbReference type="NCBIfam" id="NF001664">
    <property type="entry name" value="PRK00431.1-6"/>
    <property type="match status" value="1"/>
</dbReference>
<comment type="caution">
    <text evidence="2">The sequence shown here is derived from an EMBL/GenBank/DDBJ whole genome shotgun (WGS) entry which is preliminary data.</text>
</comment>
<accession>I4W292</accession>
<dbReference type="Proteomes" id="UP000003226">
    <property type="component" value="Unassembled WGS sequence"/>
</dbReference>
<dbReference type="EMBL" id="AJXT01000017">
    <property type="protein sequence ID" value="EIL93583.1"/>
    <property type="molecule type" value="Genomic_DNA"/>
</dbReference>
<protein>
    <submittedName>
        <fullName evidence="2">RNase III inhibitor</fullName>
    </submittedName>
</protein>
<keyword evidence="3" id="KW-1185">Reference proteome</keyword>
<dbReference type="InterPro" id="IPR002589">
    <property type="entry name" value="Macro_dom"/>
</dbReference>
<proteinExistence type="predicted"/>
<sequence>MREAMPISTLHDDITRLDVDAIVNAANPGLLGGGGVDGAIHRAAGPGLLAACRALPESAPGVRCPTGEARITPGFALPARHVIHTVGPVWHGGHHDEARLLGQCHRNALRLLRGQSLRTIAFPAISCGVYGYPPELAAAVAVRALREELADDEVIEVTLCCFSEAMRAVFAQALAS</sequence>
<dbReference type="SMART" id="SM00506">
    <property type="entry name" value="A1pp"/>
    <property type="match status" value="1"/>
</dbReference>
<feature type="domain" description="Macro" evidence="1">
    <location>
        <begin position="1"/>
        <end position="176"/>
    </location>
</feature>
<dbReference type="AlphaFoldDB" id="I4W292"/>
<evidence type="ECO:0000313" key="3">
    <source>
        <dbReference type="Proteomes" id="UP000003226"/>
    </source>
</evidence>
<dbReference type="PROSITE" id="PS51154">
    <property type="entry name" value="MACRO"/>
    <property type="match status" value="1"/>
</dbReference>
<reference evidence="2 3" key="1">
    <citation type="journal article" date="2012" name="J. Bacteriol.">
        <title>Genome sequences for six rhodanobacter strains, isolated from soils and the terrestrial subsurface, with variable denitrification capabilities.</title>
        <authorList>
            <person name="Kostka J.E."/>
            <person name="Green S.J."/>
            <person name="Rishishwar L."/>
            <person name="Prakash O."/>
            <person name="Katz L.S."/>
            <person name="Marino-Ramirez L."/>
            <person name="Jordan I.K."/>
            <person name="Munk C."/>
            <person name="Ivanova N."/>
            <person name="Mikhailova N."/>
            <person name="Watson D.B."/>
            <person name="Brown S.D."/>
            <person name="Palumbo A.V."/>
            <person name="Brooks S.C."/>
        </authorList>
    </citation>
    <scope>NUCLEOTIDE SEQUENCE [LARGE SCALE GENOMIC DNA]</scope>
    <source>
        <strain evidence="2 3">B39</strain>
    </source>
</reference>
<organism evidence="2 3">
    <name type="scientific">Rhodanobacter spathiphylli B39</name>
    <dbReference type="NCBI Taxonomy" id="1163407"/>
    <lineage>
        <taxon>Bacteria</taxon>
        <taxon>Pseudomonadati</taxon>
        <taxon>Pseudomonadota</taxon>
        <taxon>Gammaproteobacteria</taxon>
        <taxon>Lysobacterales</taxon>
        <taxon>Rhodanobacteraceae</taxon>
        <taxon>Rhodanobacter</taxon>
    </lineage>
</organism>
<dbReference type="PATRIC" id="fig|1163407.3.peg.1624"/>
<dbReference type="SUPFAM" id="SSF52949">
    <property type="entry name" value="Macro domain-like"/>
    <property type="match status" value="1"/>
</dbReference>
<name>I4W292_9GAMM</name>
<evidence type="ECO:0000313" key="2">
    <source>
        <dbReference type="EMBL" id="EIL93583.1"/>
    </source>
</evidence>
<dbReference type="CDD" id="cd02908">
    <property type="entry name" value="Macro_OAADPr_deacetylase"/>
    <property type="match status" value="1"/>
</dbReference>
<dbReference type="STRING" id="1163407.UU7_08113"/>
<dbReference type="Gene3D" id="3.40.220.10">
    <property type="entry name" value="Leucine Aminopeptidase, subunit E, domain 1"/>
    <property type="match status" value="1"/>
</dbReference>
<evidence type="ECO:0000259" key="1">
    <source>
        <dbReference type="PROSITE" id="PS51154"/>
    </source>
</evidence>
<dbReference type="PANTHER" id="PTHR11106">
    <property type="entry name" value="GANGLIOSIDE INDUCED DIFFERENTIATION ASSOCIATED PROTEIN 2-RELATED"/>
    <property type="match status" value="1"/>
</dbReference>
<dbReference type="Pfam" id="PF01661">
    <property type="entry name" value="Macro"/>
    <property type="match status" value="1"/>
</dbReference>
<dbReference type="PANTHER" id="PTHR11106:SF27">
    <property type="entry name" value="MACRO DOMAIN-CONTAINING PROTEIN"/>
    <property type="match status" value="1"/>
</dbReference>
<gene>
    <name evidence="2" type="ORF">UU7_08113</name>
</gene>
<dbReference type="GO" id="GO:0061463">
    <property type="term" value="F:O-acetyl-ADP-ribose deacetylase activity"/>
    <property type="evidence" value="ECO:0007669"/>
    <property type="project" value="TreeGrafter"/>
</dbReference>